<dbReference type="PROSITE" id="PS50077">
    <property type="entry name" value="HEAT_REPEAT"/>
    <property type="match status" value="1"/>
</dbReference>
<comment type="caution">
    <text evidence="3">The sequence shown here is derived from an EMBL/GenBank/DDBJ whole genome shotgun (WGS) entry which is preliminary data.</text>
</comment>
<proteinExistence type="predicted"/>
<evidence type="ECO:0000313" key="3">
    <source>
        <dbReference type="EMBL" id="MBR0576049.1"/>
    </source>
</evidence>
<reference evidence="3" key="1">
    <citation type="submission" date="2021-04" db="EMBL/GenBank/DDBJ databases">
        <title>Proteiniclasticum sedimins sp. nov., an obligate anaerobic bacterium isolated from anaerobic sludge.</title>
        <authorList>
            <person name="Liu J."/>
        </authorList>
    </citation>
    <scope>NUCLEOTIDE SEQUENCE</scope>
    <source>
        <strain evidence="3">BAD-10</strain>
    </source>
</reference>
<accession>A0A941CR13</accession>
<dbReference type="RefSeq" id="WP_211800803.1">
    <property type="nucleotide sequence ID" value="NZ_JAGSCS010000007.1"/>
</dbReference>
<dbReference type="InterPro" id="IPR011989">
    <property type="entry name" value="ARM-like"/>
</dbReference>
<dbReference type="GO" id="GO:0016491">
    <property type="term" value="F:oxidoreductase activity"/>
    <property type="evidence" value="ECO:0007669"/>
    <property type="project" value="TreeGrafter"/>
</dbReference>
<evidence type="ECO:0000256" key="2">
    <source>
        <dbReference type="SAM" id="Phobius"/>
    </source>
</evidence>
<feature type="transmembrane region" description="Helical" evidence="2">
    <location>
        <begin position="6"/>
        <end position="26"/>
    </location>
</feature>
<dbReference type="AlphaFoldDB" id="A0A941CR13"/>
<dbReference type="SUPFAM" id="SSF48371">
    <property type="entry name" value="ARM repeat"/>
    <property type="match status" value="1"/>
</dbReference>
<dbReference type="Proteomes" id="UP000675379">
    <property type="component" value="Unassembled WGS sequence"/>
</dbReference>
<sequence length="383" mass="42517">MLIELILVGVAGMALVNGLLFTLVLLNKLQKKKRKKHADEIRAAFAIKVADHVAGVHGEIPLPAGKKETEILKDVLLEAFDRAEPKDREKLLNMARVSGIVMAELKELQSHQDSRKAIAAYTLGVMRAPEALESLLRVRTENRELTQCVARAIILISGTRYLSEVLKALGATALPQKAMALELLSLIEEDLYPKMSTYLKDTDVSKRILALEALGSRADERVYPFVVEELNSPDKEVRLAALKALMGLKGAARPEVREKIHILGQDPAWEVRAFTAKALGASPGVGYGAIHLLQKMLEDPNWMVRFNASESLLAQGEMGVVALAETLFSPDRFAKDRAWDVLSRELTLYDLNQRIAGFKTKDYILDKLQQFGQARKEMTILDA</sequence>
<dbReference type="InterPro" id="IPR016024">
    <property type="entry name" value="ARM-type_fold"/>
</dbReference>
<gene>
    <name evidence="3" type="ORF">KCG48_06805</name>
</gene>
<organism evidence="3 4">
    <name type="scientific">Proteiniclasticum sediminis</name>
    <dbReference type="NCBI Taxonomy" id="2804028"/>
    <lineage>
        <taxon>Bacteria</taxon>
        <taxon>Bacillati</taxon>
        <taxon>Bacillota</taxon>
        <taxon>Clostridia</taxon>
        <taxon>Eubacteriales</taxon>
        <taxon>Clostridiaceae</taxon>
        <taxon>Proteiniclasticum</taxon>
    </lineage>
</organism>
<keyword evidence="2" id="KW-0812">Transmembrane</keyword>
<dbReference type="Pfam" id="PF13646">
    <property type="entry name" value="HEAT_2"/>
    <property type="match status" value="2"/>
</dbReference>
<name>A0A941CR13_9CLOT</name>
<dbReference type="EMBL" id="JAGSCS010000007">
    <property type="protein sequence ID" value="MBR0576049.1"/>
    <property type="molecule type" value="Genomic_DNA"/>
</dbReference>
<dbReference type="PANTHER" id="PTHR12697">
    <property type="entry name" value="PBS LYASE HEAT-LIKE PROTEIN"/>
    <property type="match status" value="1"/>
</dbReference>
<evidence type="ECO:0000313" key="4">
    <source>
        <dbReference type="Proteomes" id="UP000675379"/>
    </source>
</evidence>
<dbReference type="Gene3D" id="1.25.10.10">
    <property type="entry name" value="Leucine-rich Repeat Variant"/>
    <property type="match status" value="2"/>
</dbReference>
<evidence type="ECO:0000256" key="1">
    <source>
        <dbReference type="ARBA" id="ARBA00045876"/>
    </source>
</evidence>
<keyword evidence="4" id="KW-1185">Reference proteome</keyword>
<keyword evidence="2" id="KW-0472">Membrane</keyword>
<protein>
    <submittedName>
        <fullName evidence="3">HEAT repeat domain-containing protein</fullName>
    </submittedName>
</protein>
<dbReference type="PANTHER" id="PTHR12697:SF38">
    <property type="entry name" value="PBS LYASE HEAT DOMAIN PROTEIN REPEAT-CONTAINING PROTEIN"/>
    <property type="match status" value="1"/>
</dbReference>
<keyword evidence="2" id="KW-1133">Transmembrane helix</keyword>
<dbReference type="InterPro" id="IPR021133">
    <property type="entry name" value="HEAT_type_2"/>
</dbReference>
<comment type="function">
    <text evidence="1">Catalyzes the hydroxylation of the N(6)-(4-aminobutyl)-L-lysine intermediate produced by deoxyhypusine synthase/DHPS on a critical lysine of the eukaryotic translation initiation factor 5A/eIF-5A. This is the second step of the post-translational modification of that lysine into an unusual amino acid residue named hypusine. Hypusination is unique to mature eIF-5A factor and is essential for its function.</text>
</comment>